<comment type="caution">
    <text evidence="2">The sequence shown here is derived from an EMBL/GenBank/DDBJ whole genome shotgun (WGS) entry which is preliminary data.</text>
</comment>
<dbReference type="EMBL" id="JAERRG010000009">
    <property type="protein sequence ID" value="MBL1115245.1"/>
    <property type="molecule type" value="Genomic_DNA"/>
</dbReference>
<name>A0ABS1PSZ6_9ACTN</name>
<gene>
    <name evidence="2" type="ORF">JK364_23010</name>
</gene>
<evidence type="ECO:0000259" key="1">
    <source>
        <dbReference type="Pfam" id="PF13480"/>
    </source>
</evidence>
<dbReference type="Pfam" id="PF13480">
    <property type="entry name" value="Acetyltransf_6"/>
    <property type="match status" value="1"/>
</dbReference>
<evidence type="ECO:0000313" key="3">
    <source>
        <dbReference type="Proteomes" id="UP000621510"/>
    </source>
</evidence>
<reference evidence="2 3" key="1">
    <citation type="submission" date="2021-01" db="EMBL/GenBank/DDBJ databases">
        <title>WGS of actinomycetes isolated from Thailand.</title>
        <authorList>
            <person name="Thawai C."/>
        </authorList>
    </citation>
    <scope>NUCLEOTIDE SEQUENCE [LARGE SCALE GENOMIC DNA]</scope>
    <source>
        <strain evidence="2 3">CA3R110</strain>
    </source>
</reference>
<dbReference type="InterPro" id="IPR016181">
    <property type="entry name" value="Acyl_CoA_acyltransferase"/>
</dbReference>
<proteinExistence type="predicted"/>
<dbReference type="InterPro" id="IPR038740">
    <property type="entry name" value="BioF2-like_GNAT_dom"/>
</dbReference>
<dbReference type="Proteomes" id="UP000621510">
    <property type="component" value="Unassembled WGS sequence"/>
</dbReference>
<feature type="domain" description="BioF2-like acetyltransferase" evidence="1">
    <location>
        <begin position="14"/>
        <end position="76"/>
    </location>
</feature>
<evidence type="ECO:0000313" key="2">
    <source>
        <dbReference type="EMBL" id="MBL1115245.1"/>
    </source>
</evidence>
<dbReference type="SUPFAM" id="SSF55729">
    <property type="entry name" value="Acyl-CoA N-acyltransferases (Nat)"/>
    <property type="match status" value="1"/>
</dbReference>
<accession>A0ABS1PSZ6</accession>
<sequence length="124" mass="13312">MLTPLTRVLGAVGLLAHDSDGSLAGGFFCFRYGSCLYLWAEAVDQAHFTHGWLIGEAFRYAAATGASAIDAGRGDYTDNARLGLLPVALASAVYLSRPNQHLLSRPGALHVGLKQRALRAWKKN</sequence>
<keyword evidence="3" id="KW-1185">Reference proteome</keyword>
<organism evidence="2 3">
    <name type="scientific">Streptomyces endocoffeicus</name>
    <dbReference type="NCBI Taxonomy" id="2898945"/>
    <lineage>
        <taxon>Bacteria</taxon>
        <taxon>Bacillati</taxon>
        <taxon>Actinomycetota</taxon>
        <taxon>Actinomycetes</taxon>
        <taxon>Kitasatosporales</taxon>
        <taxon>Streptomycetaceae</taxon>
        <taxon>Streptomyces</taxon>
    </lineage>
</organism>
<dbReference type="RefSeq" id="WP_201853047.1">
    <property type="nucleotide sequence ID" value="NZ_JAERRG010000009.1"/>
</dbReference>
<protein>
    <submittedName>
        <fullName evidence="2">GNAT family N-acetyltransferase</fullName>
    </submittedName>
</protein>